<dbReference type="EMBL" id="BAAAMQ010000012">
    <property type="protein sequence ID" value="GAA2110507.1"/>
    <property type="molecule type" value="Genomic_DNA"/>
</dbReference>
<keyword evidence="3" id="KW-1185">Reference proteome</keyword>
<reference evidence="3" key="1">
    <citation type="journal article" date="2019" name="Int. J. Syst. Evol. Microbiol.">
        <title>The Global Catalogue of Microorganisms (GCM) 10K type strain sequencing project: providing services to taxonomists for standard genome sequencing and annotation.</title>
        <authorList>
            <consortium name="The Broad Institute Genomics Platform"/>
            <consortium name="The Broad Institute Genome Sequencing Center for Infectious Disease"/>
            <person name="Wu L."/>
            <person name="Ma J."/>
        </authorList>
    </citation>
    <scope>NUCLEOTIDE SEQUENCE [LARGE SCALE GENOMIC DNA]</scope>
    <source>
        <strain evidence="3">JCM 13813</strain>
    </source>
</reference>
<comment type="caution">
    <text evidence="2">The sequence shown here is derived from an EMBL/GenBank/DDBJ whole genome shotgun (WGS) entry which is preliminary data.</text>
</comment>
<sequence length="419" mass="43651">MLALSVALATGCAGREGVDSINEDGEARSSTPPTSAKPNAPSDPGPQRAQVPAGAVIPSDFALAEGWPGPGEDEGGPNGLEGPSRKLPPLTLTACGTTIFVPNGSDRLSAVWTNPEDHRSRMLLTFGSAVTAREYAASVTDLYRSCPTQDTGDGYTTLAEVVTTDLTEDSAAVVLHYLMGTEPAVGLGLVQVVRSGTAVLVETGSNEGGSGSRPEEQRRQYLRESTAALHDVVDAMSAFGSTANRNDRAAAGLPSWSPAAPEGPDGAPLELGNIVLGGIEPVEVGRQVSGYIRQGYLVADQDPPCEGNDWLWRGELSDGLYVSADQDGTISALGTDEDGLETADGIGVGSSHRALMATYGELLAQVRADDQGVGWVFVKEGADWIAFSLGPVEQVTDTSRVDFIEVGRGEVLHHFSDAC</sequence>
<evidence type="ECO:0000313" key="2">
    <source>
        <dbReference type="EMBL" id="GAA2110507.1"/>
    </source>
</evidence>
<protein>
    <submittedName>
        <fullName evidence="2">Uncharacterized protein</fullName>
    </submittedName>
</protein>
<name>A0ABP5J4H2_9ACTN</name>
<evidence type="ECO:0000313" key="3">
    <source>
        <dbReference type="Proteomes" id="UP001501161"/>
    </source>
</evidence>
<accession>A0ABP5J4H2</accession>
<gene>
    <name evidence="2" type="ORF">GCM10009726_26060</name>
</gene>
<feature type="region of interest" description="Disordered" evidence="1">
    <location>
        <begin position="15"/>
        <end position="88"/>
    </location>
</feature>
<evidence type="ECO:0000256" key="1">
    <source>
        <dbReference type="SAM" id="MobiDB-lite"/>
    </source>
</evidence>
<proteinExistence type="predicted"/>
<dbReference type="Proteomes" id="UP001501161">
    <property type="component" value="Unassembled WGS sequence"/>
</dbReference>
<organism evidence="2 3">
    <name type="scientific">Nocardioides furvisabuli</name>
    <dbReference type="NCBI Taxonomy" id="375542"/>
    <lineage>
        <taxon>Bacteria</taxon>
        <taxon>Bacillati</taxon>
        <taxon>Actinomycetota</taxon>
        <taxon>Actinomycetes</taxon>
        <taxon>Propionibacteriales</taxon>
        <taxon>Nocardioidaceae</taxon>
        <taxon>Nocardioides</taxon>
    </lineage>
</organism>
<feature type="compositionally biased region" description="Polar residues" evidence="1">
    <location>
        <begin position="28"/>
        <end position="37"/>
    </location>
</feature>